<dbReference type="Gene3D" id="3.10.330.10">
    <property type="match status" value="1"/>
</dbReference>
<dbReference type="Proteomes" id="UP000039865">
    <property type="component" value="Unassembled WGS sequence"/>
</dbReference>
<feature type="compositionally biased region" description="Polar residues" evidence="5">
    <location>
        <begin position="276"/>
        <end position="286"/>
    </location>
</feature>
<protein>
    <submittedName>
        <fullName evidence="7">Ring finger protein</fullName>
    </submittedName>
</protein>
<dbReference type="PANTHER" id="PTHR45931:SF3">
    <property type="entry name" value="RING ZINC FINGER-CONTAINING PROTEIN"/>
    <property type="match status" value="1"/>
</dbReference>
<dbReference type="InterPro" id="IPR013083">
    <property type="entry name" value="Znf_RING/FYVE/PHD"/>
</dbReference>
<evidence type="ECO:0000256" key="3">
    <source>
        <dbReference type="ARBA" id="ARBA00022833"/>
    </source>
</evidence>
<dbReference type="GO" id="GO:0061630">
    <property type="term" value="F:ubiquitin protein ligase activity"/>
    <property type="evidence" value="ECO:0007669"/>
    <property type="project" value="TreeGrafter"/>
</dbReference>
<sequence length="817" mass="93888">MGNQQGSVTHKLQNMAQITGSQISQDFQAKTAEIRQKIMNSAVGGNNSQKKKLAASQANKKAQLSSGQKNIYQGIKIENDPLEREIYVKCPACSHKVFDAGLENALISEQQLRTLIQRQNMDQEPDELDDEDDMQADEEDNQDDDQNDKEDDCERDDSTGDLKEENPFGSQKMLKSSNSKKHYSQHKIEMQPTDWNQEEEKKDFMRAIGQNNQGRSSDLMISAKNFQTPNRKSEILNSIIQSVQTMLGVTPQQNQTAVQNANSNSSNKQNNRSQRHSLTGVQQSDSSSKYVNELEDVVLFCNKDSIISDFKDNSTQGVNLSLIQNQLLMPFFQIRARILEKGSYFKIGDIEFYVAACEPYEFGKVTSKSIIRCTYAVSKTEVMKRINLVPLRRLDNSRTAILDTTIKPILQANPEFYVHKNQILEFEDYEFYVKYSRPFFGRIDHTTTEIKIDSSTPKAVQVMRIAPIWEDDSKHEQANSHKEQTFEYLKLNYLNPYFYCGFMCYVEKGETILIDNQEFFVNDCRPKCGIIDKQTIIEMEVGFTREVFKKKQVLADQRFAEKIQNRDGLTQSAHLRMRPAAAGAQRTEEADGLEEMLGFSANTSAAHVLNQNLMEIYGQMRRHTSMMGDQNANQNTSDNPFGEEDPQSETTENSRRASSSNQNSSNNSSNNARRQIMDQIYNNLNERQGGENEYQAILREMIIQQAQIQRYSNTHHTQHRSSNVTPKTIVQALPERKINQEFLLRQEDDTNKKCMICIMDYEDGEAVRTMPCLHFFHTDCIDKWLLSRGRTCPICKFDIKRNYNQSIPMEKTKSSHY</sequence>
<dbReference type="InterPro" id="IPR011016">
    <property type="entry name" value="Znf_RING-CH"/>
</dbReference>
<proteinExistence type="predicted"/>
<dbReference type="InterPro" id="IPR001841">
    <property type="entry name" value="Znf_RING"/>
</dbReference>
<feature type="compositionally biased region" description="Low complexity" evidence="5">
    <location>
        <begin position="656"/>
        <end position="672"/>
    </location>
</feature>
<dbReference type="GO" id="GO:0005634">
    <property type="term" value="C:nucleus"/>
    <property type="evidence" value="ECO:0007669"/>
    <property type="project" value="TreeGrafter"/>
</dbReference>
<feature type="compositionally biased region" description="Acidic residues" evidence="5">
    <location>
        <begin position="123"/>
        <end position="155"/>
    </location>
</feature>
<feature type="compositionally biased region" description="Polar residues" evidence="5">
    <location>
        <begin position="627"/>
        <end position="639"/>
    </location>
</feature>
<evidence type="ECO:0000256" key="5">
    <source>
        <dbReference type="SAM" id="MobiDB-lite"/>
    </source>
</evidence>
<keyword evidence="2 4" id="KW-0863">Zinc-finger</keyword>
<dbReference type="EMBL" id="CCKQ01008195">
    <property type="protein sequence ID" value="CDW79636.1"/>
    <property type="molecule type" value="Genomic_DNA"/>
</dbReference>
<dbReference type="Gene3D" id="3.30.40.10">
    <property type="entry name" value="Zinc/RING finger domain, C3HC4 (zinc finger)"/>
    <property type="match status" value="1"/>
</dbReference>
<accession>A0A078ACP7</accession>
<dbReference type="InParanoid" id="A0A078ACP7"/>
<feature type="region of interest" description="Disordered" evidence="5">
    <location>
        <begin position="123"/>
        <end position="198"/>
    </location>
</feature>
<dbReference type="PANTHER" id="PTHR45931">
    <property type="entry name" value="SI:CH211-59O9.10"/>
    <property type="match status" value="1"/>
</dbReference>
<reference evidence="7 8" key="1">
    <citation type="submission" date="2014-06" db="EMBL/GenBank/DDBJ databases">
        <authorList>
            <person name="Swart Estienne"/>
        </authorList>
    </citation>
    <scope>NUCLEOTIDE SEQUENCE [LARGE SCALE GENOMIC DNA]</scope>
    <source>
        <strain evidence="7 8">130c</strain>
    </source>
</reference>
<gene>
    <name evidence="7" type="primary">Contig7491.g8004</name>
    <name evidence="7" type="ORF">STYLEM_8626</name>
</gene>
<dbReference type="SMART" id="SM00184">
    <property type="entry name" value="RING"/>
    <property type="match status" value="1"/>
</dbReference>
<keyword evidence="1" id="KW-0479">Metal-binding</keyword>
<dbReference type="GO" id="GO:0008270">
    <property type="term" value="F:zinc ion binding"/>
    <property type="evidence" value="ECO:0007669"/>
    <property type="project" value="UniProtKB-KW"/>
</dbReference>
<feature type="compositionally biased region" description="Low complexity" evidence="5">
    <location>
        <begin position="252"/>
        <end position="272"/>
    </location>
</feature>
<dbReference type="InterPro" id="IPR051834">
    <property type="entry name" value="RING_finger_E3_ligase"/>
</dbReference>
<feature type="domain" description="RING-type" evidence="6">
    <location>
        <begin position="754"/>
        <end position="796"/>
    </location>
</feature>
<feature type="region of interest" description="Disordered" evidence="5">
    <location>
        <begin position="570"/>
        <end position="589"/>
    </location>
</feature>
<organism evidence="7 8">
    <name type="scientific">Stylonychia lemnae</name>
    <name type="common">Ciliate</name>
    <dbReference type="NCBI Taxonomy" id="5949"/>
    <lineage>
        <taxon>Eukaryota</taxon>
        <taxon>Sar</taxon>
        <taxon>Alveolata</taxon>
        <taxon>Ciliophora</taxon>
        <taxon>Intramacronucleata</taxon>
        <taxon>Spirotrichea</taxon>
        <taxon>Stichotrichia</taxon>
        <taxon>Sporadotrichida</taxon>
        <taxon>Oxytrichidae</taxon>
        <taxon>Stylonychinae</taxon>
        <taxon>Stylonychia</taxon>
    </lineage>
</organism>
<evidence type="ECO:0000313" key="7">
    <source>
        <dbReference type="EMBL" id="CDW79636.1"/>
    </source>
</evidence>
<dbReference type="OrthoDB" id="9984778at2759"/>
<feature type="compositionally biased region" description="Basic and acidic residues" evidence="5">
    <location>
        <begin position="156"/>
        <end position="166"/>
    </location>
</feature>
<dbReference type="GO" id="GO:0006511">
    <property type="term" value="P:ubiquitin-dependent protein catabolic process"/>
    <property type="evidence" value="ECO:0007669"/>
    <property type="project" value="TreeGrafter"/>
</dbReference>
<dbReference type="Pfam" id="PF13639">
    <property type="entry name" value="zf-RING_2"/>
    <property type="match status" value="1"/>
</dbReference>
<dbReference type="FunFam" id="3.30.40.10:FF:000388">
    <property type="entry name" value="Putative RING zinc finger domain superfamily protein"/>
    <property type="match status" value="1"/>
</dbReference>
<name>A0A078ACP7_STYLE</name>
<evidence type="ECO:0000256" key="2">
    <source>
        <dbReference type="ARBA" id="ARBA00022771"/>
    </source>
</evidence>
<evidence type="ECO:0000256" key="1">
    <source>
        <dbReference type="ARBA" id="ARBA00022723"/>
    </source>
</evidence>
<dbReference type="SMART" id="SM00744">
    <property type="entry name" value="RINGv"/>
    <property type="match status" value="1"/>
</dbReference>
<dbReference type="PROSITE" id="PS50089">
    <property type="entry name" value="ZF_RING_2"/>
    <property type="match status" value="1"/>
</dbReference>
<dbReference type="AlphaFoldDB" id="A0A078ACP7"/>
<feature type="region of interest" description="Disordered" evidence="5">
    <location>
        <begin position="627"/>
        <end position="672"/>
    </location>
</feature>
<dbReference type="SUPFAM" id="SSF57850">
    <property type="entry name" value="RING/U-box"/>
    <property type="match status" value="1"/>
</dbReference>
<evidence type="ECO:0000256" key="4">
    <source>
        <dbReference type="PROSITE-ProRule" id="PRU00175"/>
    </source>
</evidence>
<keyword evidence="8" id="KW-1185">Reference proteome</keyword>
<keyword evidence="3" id="KW-0862">Zinc</keyword>
<evidence type="ECO:0000313" key="8">
    <source>
        <dbReference type="Proteomes" id="UP000039865"/>
    </source>
</evidence>
<feature type="region of interest" description="Disordered" evidence="5">
    <location>
        <begin position="252"/>
        <end position="286"/>
    </location>
</feature>
<evidence type="ECO:0000259" key="6">
    <source>
        <dbReference type="PROSITE" id="PS50089"/>
    </source>
</evidence>